<gene>
    <name evidence="6" type="ORF">ACHAWO_004568</name>
</gene>
<protein>
    <recommendedName>
        <fullName evidence="5">HSF-type DNA-binding domain-containing protein</fullName>
    </recommendedName>
</protein>
<evidence type="ECO:0000313" key="6">
    <source>
        <dbReference type="EMBL" id="KAL3784318.1"/>
    </source>
</evidence>
<dbReference type="AlphaFoldDB" id="A0ABD3P8G9"/>
<dbReference type="InterPro" id="IPR036390">
    <property type="entry name" value="WH_DNA-bd_sf"/>
</dbReference>
<reference evidence="6 7" key="1">
    <citation type="submission" date="2024-10" db="EMBL/GenBank/DDBJ databases">
        <title>Updated reference genomes for cyclostephanoid diatoms.</title>
        <authorList>
            <person name="Roberts W.R."/>
            <person name="Alverson A.J."/>
        </authorList>
    </citation>
    <scope>NUCLEOTIDE SEQUENCE [LARGE SCALE GENOMIC DNA]</scope>
    <source>
        <strain evidence="6 7">AJA010-31</strain>
    </source>
</reference>
<dbReference type="InterPro" id="IPR036388">
    <property type="entry name" value="WH-like_DNA-bd_sf"/>
</dbReference>
<name>A0ABD3P8G9_9STRA</name>
<dbReference type="GO" id="GO:0005634">
    <property type="term" value="C:nucleus"/>
    <property type="evidence" value="ECO:0007669"/>
    <property type="project" value="UniProtKB-SubCell"/>
</dbReference>
<keyword evidence="3" id="KW-0539">Nucleus</keyword>
<dbReference type="Pfam" id="PF00447">
    <property type="entry name" value="HSF_DNA-bind"/>
    <property type="match status" value="1"/>
</dbReference>
<evidence type="ECO:0000313" key="7">
    <source>
        <dbReference type="Proteomes" id="UP001530400"/>
    </source>
</evidence>
<dbReference type="PANTHER" id="PTHR10015:SF206">
    <property type="entry name" value="HSF-TYPE DNA-BINDING DOMAIN-CONTAINING PROTEIN"/>
    <property type="match status" value="1"/>
</dbReference>
<dbReference type="InterPro" id="IPR000232">
    <property type="entry name" value="HSF_DNA-bd"/>
</dbReference>
<accession>A0ABD3P8G9</accession>
<evidence type="ECO:0000256" key="2">
    <source>
        <dbReference type="ARBA" id="ARBA00023125"/>
    </source>
</evidence>
<dbReference type="Gene3D" id="1.10.10.10">
    <property type="entry name" value="Winged helix-like DNA-binding domain superfamily/Winged helix DNA-binding domain"/>
    <property type="match status" value="1"/>
</dbReference>
<comment type="subcellular location">
    <subcellularLocation>
        <location evidence="1">Nucleus</location>
    </subcellularLocation>
</comment>
<dbReference type="FunFam" id="1.10.10.10:FF:000479">
    <property type="entry name" value="Predicted protein"/>
    <property type="match status" value="1"/>
</dbReference>
<comment type="caution">
    <text evidence="6">The sequence shown here is derived from an EMBL/GenBank/DDBJ whole genome shotgun (WGS) entry which is preliminary data.</text>
</comment>
<evidence type="ECO:0000259" key="5">
    <source>
        <dbReference type="SMART" id="SM00415"/>
    </source>
</evidence>
<proteinExistence type="inferred from homology"/>
<dbReference type="SMART" id="SM00415">
    <property type="entry name" value="HSF"/>
    <property type="match status" value="1"/>
</dbReference>
<keyword evidence="2" id="KW-0238">DNA-binding</keyword>
<dbReference type="EMBL" id="JALLPJ020000732">
    <property type="protein sequence ID" value="KAL3784318.1"/>
    <property type="molecule type" value="Genomic_DNA"/>
</dbReference>
<evidence type="ECO:0000256" key="1">
    <source>
        <dbReference type="ARBA" id="ARBA00004123"/>
    </source>
</evidence>
<dbReference type="PANTHER" id="PTHR10015">
    <property type="entry name" value="HEAT SHOCK TRANSCRIPTION FACTOR"/>
    <property type="match status" value="1"/>
</dbReference>
<evidence type="ECO:0000256" key="3">
    <source>
        <dbReference type="ARBA" id="ARBA00023242"/>
    </source>
</evidence>
<dbReference type="Proteomes" id="UP001530400">
    <property type="component" value="Unassembled WGS sequence"/>
</dbReference>
<feature type="domain" description="HSF-type DNA-binding" evidence="5">
    <location>
        <begin position="51"/>
        <end position="146"/>
    </location>
</feature>
<comment type="similarity">
    <text evidence="4">Belongs to the HSF family.</text>
</comment>
<sequence length="203" mass="23030">MLAGQQQGGENVPTAIIDHTYADYSAVDVSLLESQDDDDDTSIGRSTSTANMVTFPMRLHMILSDPENCNVVSWMPHGRGWKVFDKEGLENLCVEYFNGETFDDFIRSVNKWGFKQLVGSGPDYKSYYHQYFLRGKPDLCRLMDTTVNTGELIPDIVSEPNLYVISNLYPLPEDPGMPREQESIDLFMRDAFQNEARGADDTY</sequence>
<dbReference type="SUPFAM" id="SSF46785">
    <property type="entry name" value="Winged helix' DNA-binding domain"/>
    <property type="match status" value="1"/>
</dbReference>
<evidence type="ECO:0000256" key="4">
    <source>
        <dbReference type="RuleBase" id="RU004020"/>
    </source>
</evidence>
<dbReference type="GO" id="GO:0003677">
    <property type="term" value="F:DNA binding"/>
    <property type="evidence" value="ECO:0007669"/>
    <property type="project" value="UniProtKB-KW"/>
</dbReference>
<keyword evidence="7" id="KW-1185">Reference proteome</keyword>
<organism evidence="6 7">
    <name type="scientific">Cyclotella atomus</name>
    <dbReference type="NCBI Taxonomy" id="382360"/>
    <lineage>
        <taxon>Eukaryota</taxon>
        <taxon>Sar</taxon>
        <taxon>Stramenopiles</taxon>
        <taxon>Ochrophyta</taxon>
        <taxon>Bacillariophyta</taxon>
        <taxon>Coscinodiscophyceae</taxon>
        <taxon>Thalassiosirophycidae</taxon>
        <taxon>Stephanodiscales</taxon>
        <taxon>Stephanodiscaceae</taxon>
        <taxon>Cyclotella</taxon>
    </lineage>
</organism>